<dbReference type="InterPro" id="IPR001763">
    <property type="entry name" value="Rhodanese-like_dom"/>
</dbReference>
<dbReference type="Pfam" id="PF00581">
    <property type="entry name" value="Rhodanese"/>
    <property type="match status" value="1"/>
</dbReference>
<dbReference type="PROSITE" id="PS50206">
    <property type="entry name" value="RHODANESE_3"/>
    <property type="match status" value="1"/>
</dbReference>
<dbReference type="HOGENOM" id="CLU_107716_0_0_1"/>
<dbReference type="STRING" id="1016849.A0A0D1YLD0"/>
<accession>A0A0D1YLD0</accession>
<proteinExistence type="predicted"/>
<evidence type="ECO:0000256" key="1">
    <source>
        <dbReference type="SAM" id="MobiDB-lite"/>
    </source>
</evidence>
<sequence>MTTTNQSQAKEEPWHAAFPAPRTTEPNSISSEDLLRRLQGGERGGKEFLLIDLRRNDHEGGTIHSSINIPAQTLYPSLEALYSLVTAARIPLVIFYCGSSQGRGTRAAGWLADLIAHKSKSTSTPKSESTGDFVLESVILKGGIKGWVKGGAEYTKWMDGFDESVWKTAS</sequence>
<evidence type="ECO:0000259" key="2">
    <source>
        <dbReference type="PROSITE" id="PS50206"/>
    </source>
</evidence>
<dbReference type="Proteomes" id="UP000053599">
    <property type="component" value="Unassembled WGS sequence"/>
</dbReference>
<reference evidence="3 4" key="1">
    <citation type="submission" date="2015-01" db="EMBL/GenBank/DDBJ databases">
        <title>The Genome Sequence of Exophiala sideris CBS121828.</title>
        <authorList>
            <consortium name="The Broad Institute Genomics Platform"/>
            <person name="Cuomo C."/>
            <person name="de Hoog S."/>
            <person name="Gorbushina A."/>
            <person name="Stielow B."/>
            <person name="Teixiera M."/>
            <person name="Abouelleil A."/>
            <person name="Chapman S.B."/>
            <person name="Priest M."/>
            <person name="Young S.K."/>
            <person name="Wortman J."/>
            <person name="Nusbaum C."/>
            <person name="Birren B."/>
        </authorList>
    </citation>
    <scope>NUCLEOTIDE SEQUENCE [LARGE SCALE GENOMIC DNA]</scope>
    <source>
        <strain evidence="3 4">CBS 121828</strain>
    </source>
</reference>
<evidence type="ECO:0000313" key="3">
    <source>
        <dbReference type="EMBL" id="KIV81874.1"/>
    </source>
</evidence>
<dbReference type="AlphaFoldDB" id="A0A0D1YLD0"/>
<feature type="region of interest" description="Disordered" evidence="1">
    <location>
        <begin position="1"/>
        <end position="29"/>
    </location>
</feature>
<dbReference type="PANTHER" id="PTHR10828:SF50">
    <property type="entry name" value="REDUCTASE (ARC2), PUTATIVE (AFU_ORTHOLOGUE AFUA_6G13400)-RELATED"/>
    <property type="match status" value="1"/>
</dbReference>
<name>A0A0D1YLD0_9EURO</name>
<dbReference type="SUPFAM" id="SSF52821">
    <property type="entry name" value="Rhodanese/Cell cycle control phosphatase"/>
    <property type="match status" value="1"/>
</dbReference>
<feature type="domain" description="Rhodanese" evidence="2">
    <location>
        <begin position="44"/>
        <end position="156"/>
    </location>
</feature>
<dbReference type="Gene3D" id="3.40.250.10">
    <property type="entry name" value="Rhodanese-like domain"/>
    <property type="match status" value="1"/>
</dbReference>
<organism evidence="3 4">
    <name type="scientific">Exophiala sideris</name>
    <dbReference type="NCBI Taxonomy" id="1016849"/>
    <lineage>
        <taxon>Eukaryota</taxon>
        <taxon>Fungi</taxon>
        <taxon>Dikarya</taxon>
        <taxon>Ascomycota</taxon>
        <taxon>Pezizomycotina</taxon>
        <taxon>Eurotiomycetes</taxon>
        <taxon>Chaetothyriomycetidae</taxon>
        <taxon>Chaetothyriales</taxon>
        <taxon>Herpotrichiellaceae</taxon>
        <taxon>Exophiala</taxon>
    </lineage>
</organism>
<gene>
    <name evidence="3" type="ORF">PV11_04024</name>
</gene>
<dbReference type="GO" id="GO:0005634">
    <property type="term" value="C:nucleus"/>
    <property type="evidence" value="ECO:0007669"/>
    <property type="project" value="TreeGrafter"/>
</dbReference>
<dbReference type="InterPro" id="IPR036873">
    <property type="entry name" value="Rhodanese-like_dom_sf"/>
</dbReference>
<dbReference type="PANTHER" id="PTHR10828">
    <property type="entry name" value="M-PHASE INDUCER PHOSPHATASE DUAL SPECIFICITY PHOSPHATASE CDC25"/>
    <property type="match status" value="1"/>
</dbReference>
<dbReference type="GO" id="GO:0005737">
    <property type="term" value="C:cytoplasm"/>
    <property type="evidence" value="ECO:0007669"/>
    <property type="project" value="TreeGrafter"/>
</dbReference>
<dbReference type="OrthoDB" id="8300214at2759"/>
<protein>
    <recommendedName>
        <fullName evidence="2">Rhodanese domain-containing protein</fullName>
    </recommendedName>
</protein>
<dbReference type="EMBL" id="KN846952">
    <property type="protein sequence ID" value="KIV81874.1"/>
    <property type="molecule type" value="Genomic_DNA"/>
</dbReference>
<dbReference type="GO" id="GO:0004725">
    <property type="term" value="F:protein tyrosine phosphatase activity"/>
    <property type="evidence" value="ECO:0007669"/>
    <property type="project" value="TreeGrafter"/>
</dbReference>
<dbReference type="SMART" id="SM00450">
    <property type="entry name" value="RHOD"/>
    <property type="match status" value="1"/>
</dbReference>
<evidence type="ECO:0000313" key="4">
    <source>
        <dbReference type="Proteomes" id="UP000053599"/>
    </source>
</evidence>